<dbReference type="AlphaFoldDB" id="A0A6J5JVX7"/>
<dbReference type="InterPro" id="IPR036086">
    <property type="entry name" value="ParB/Sulfiredoxin_sf"/>
</dbReference>
<dbReference type="Pfam" id="PF07506">
    <property type="entry name" value="RepB"/>
    <property type="match status" value="1"/>
</dbReference>
<dbReference type="InterPro" id="IPR011111">
    <property type="entry name" value="Plasmid_RepB"/>
</dbReference>
<dbReference type="GO" id="GO:0005694">
    <property type="term" value="C:chromosome"/>
    <property type="evidence" value="ECO:0007669"/>
    <property type="project" value="TreeGrafter"/>
</dbReference>
<gene>
    <name evidence="2" type="primary">noc</name>
    <name evidence="2" type="ORF">BCO9919_07399</name>
</gene>
<dbReference type="InterPro" id="IPR050336">
    <property type="entry name" value="Chromosome_partition/occlusion"/>
</dbReference>
<evidence type="ECO:0000259" key="1">
    <source>
        <dbReference type="SMART" id="SM00470"/>
    </source>
</evidence>
<feature type="domain" description="ParB-like N-terminal" evidence="1">
    <location>
        <begin position="13"/>
        <end position="107"/>
    </location>
</feature>
<dbReference type="Pfam" id="PF02195">
    <property type="entry name" value="ParB_N"/>
    <property type="match status" value="1"/>
</dbReference>
<dbReference type="SUPFAM" id="SSF110849">
    <property type="entry name" value="ParB/Sulfiredoxin"/>
    <property type="match status" value="1"/>
</dbReference>
<accession>A0A6J5JVX7</accession>
<dbReference type="SMART" id="SM00470">
    <property type="entry name" value="ParB"/>
    <property type="match status" value="1"/>
</dbReference>
<sequence>MTGVALGFIPEPLSVPITSILPSRRTPAGMMISRKFKQIRSSIEEVGLIEPLSVTPVDQASGSHVLLDGHLRLIALQELQFNTVSCLVATDDESYTYNNRVNRLSTIQEHFMIRRAVERGVSPERLAKALSVDVSQIIKRMALLDGICAEATELLKDRQFSPELARALRKMKPTRQVECVELMVAANNLSVSYAEALLVATPASRLIEGKKPKKLAGVSPEQMAKMEREMSNLQGQYKVVEQTYGQDVLNLVLAKGYLARLLENESVRMYLQQNQADLVSELEVIVDTITLDQNRLEPTDQAVEG</sequence>
<dbReference type="Gene3D" id="3.90.1530.30">
    <property type="match status" value="1"/>
</dbReference>
<dbReference type="EMBL" id="CABWIK020000108">
    <property type="protein sequence ID" value="CAB3976044.1"/>
    <property type="molecule type" value="Genomic_DNA"/>
</dbReference>
<evidence type="ECO:0000313" key="3">
    <source>
        <dbReference type="Proteomes" id="UP000494322"/>
    </source>
</evidence>
<dbReference type="GO" id="GO:0045881">
    <property type="term" value="P:positive regulation of sporulation resulting in formation of a cellular spore"/>
    <property type="evidence" value="ECO:0007669"/>
    <property type="project" value="TreeGrafter"/>
</dbReference>
<dbReference type="Proteomes" id="UP000494322">
    <property type="component" value="Unassembled WGS sequence"/>
</dbReference>
<evidence type="ECO:0000313" key="2">
    <source>
        <dbReference type="EMBL" id="CAB3976044.1"/>
    </source>
</evidence>
<organism evidence="2 3">
    <name type="scientific">Burkholderia cenocepacia</name>
    <dbReference type="NCBI Taxonomy" id="95486"/>
    <lineage>
        <taxon>Bacteria</taxon>
        <taxon>Pseudomonadati</taxon>
        <taxon>Pseudomonadota</taxon>
        <taxon>Betaproteobacteria</taxon>
        <taxon>Burkholderiales</taxon>
        <taxon>Burkholderiaceae</taxon>
        <taxon>Burkholderia</taxon>
        <taxon>Burkholderia cepacia complex</taxon>
    </lineage>
</organism>
<dbReference type="Gene3D" id="1.10.10.2830">
    <property type="match status" value="1"/>
</dbReference>
<dbReference type="PANTHER" id="PTHR33375">
    <property type="entry name" value="CHROMOSOME-PARTITIONING PROTEIN PARB-RELATED"/>
    <property type="match status" value="1"/>
</dbReference>
<name>A0A6J5JVX7_9BURK</name>
<dbReference type="InterPro" id="IPR003115">
    <property type="entry name" value="ParB_N"/>
</dbReference>
<proteinExistence type="predicted"/>
<dbReference type="SUPFAM" id="SSF109709">
    <property type="entry name" value="KorB DNA-binding domain-like"/>
    <property type="match status" value="1"/>
</dbReference>
<reference evidence="2 3" key="1">
    <citation type="submission" date="2020-04" db="EMBL/GenBank/DDBJ databases">
        <authorList>
            <person name="Depoorter E."/>
        </authorList>
    </citation>
    <scope>NUCLEOTIDE SEQUENCE [LARGE SCALE GENOMIC DNA]</scope>
    <source>
        <strain evidence="2 3">BCC0132</strain>
    </source>
</reference>
<dbReference type="PANTHER" id="PTHR33375:SF1">
    <property type="entry name" value="CHROMOSOME-PARTITIONING PROTEIN PARB-RELATED"/>
    <property type="match status" value="1"/>
</dbReference>
<dbReference type="RefSeq" id="WP_175241097.1">
    <property type="nucleotide sequence ID" value="NZ_CABWIK020000108.1"/>
</dbReference>
<dbReference type="GO" id="GO:0007059">
    <property type="term" value="P:chromosome segregation"/>
    <property type="evidence" value="ECO:0007669"/>
    <property type="project" value="TreeGrafter"/>
</dbReference>
<protein>
    <submittedName>
        <fullName evidence="2">Nucleoid occlusion protein</fullName>
    </submittedName>
</protein>